<reference evidence="2 3" key="1">
    <citation type="submission" date="2020-04" db="EMBL/GenBank/DDBJ databases">
        <title>Perkinsus olseni comparative genomics.</title>
        <authorList>
            <person name="Bogema D.R."/>
        </authorList>
    </citation>
    <scope>NUCLEOTIDE SEQUENCE [LARGE SCALE GENOMIC DNA]</scope>
    <source>
        <strain evidence="2">ATCC PRA-31</strain>
    </source>
</reference>
<sequence>MHASIGRGGLKVAAEGISVDRIASLGSWVKECHELYLKKDAQALARRAPEFLELTPFLRGYELSMLANHFAMIKLQREEFWHALARKLIENGLPDPTPDDVALISDAYGKAQCFSTEVMRLLAQQLSVIESRLEAYPLSVLMMSLANMVEHREDTLTLTSILQGFTKLRYTNTALYRSLAAATRLLAPQMSFEQVCANLASFNRLERHDRRAIIALLDRLDELPEDEMMDNAFLPSLVHVVGKLGLKNQSVQRTISRRLPGCMTDMKIGELIRVLSMLPTVVHRPSATFLHELFAPSARCQRELRHSHDQTIISVIVEAANRLGYDSEPEFWKLVMETVPGEVAANQWLAEPFVKCFVAVAKLEVENYPVEVPQFFEVMEPMIVREIPGWNTTIVTALTWGLLWRKQALDPTVTAVLQFARENITAYDKADMSFVSTELNGDIDEGHLHSKCWLQGLAGWLMIIGLVFGAVFNCFSSARAYTHPFAQLNLEAFEDFADFTNVSIKHIECAGLAATALYITAFAVLFRAVNSVSSSWRVSLIAITGLALAVHAFGGWCLYETADALLRIEESKSVEVGNLIQDPAFNLTNVTTSLQSFACTWETGSCQLGSSRVLNSACYMGTATARPIACPALALDRGNATGSFDGVLGQLCGPQSIFAVNGGLLPEPSTHCVQCDAAAVRQGIMDPEVTAAACGCLAGVGDFFTLYGYNYFLAMFSIGAVGFFIAFTALVVYLLVLIIMKSYGGWHFHEWFRESSDDSDSAEDEF</sequence>
<comment type="caution">
    <text evidence="2">The sequence shown here is derived from an EMBL/GenBank/DDBJ whole genome shotgun (WGS) entry which is preliminary data.</text>
</comment>
<evidence type="ECO:0000313" key="2">
    <source>
        <dbReference type="EMBL" id="KAF4667968.1"/>
    </source>
</evidence>
<feature type="transmembrane region" description="Helical" evidence="1">
    <location>
        <begin position="535"/>
        <end position="559"/>
    </location>
</feature>
<accession>A0A7J6M8S6</accession>
<dbReference type="Proteomes" id="UP000572268">
    <property type="component" value="Unassembled WGS sequence"/>
</dbReference>
<feature type="transmembrane region" description="Helical" evidence="1">
    <location>
        <begin position="689"/>
        <end position="709"/>
    </location>
</feature>
<dbReference type="AlphaFoldDB" id="A0A7J6M8S6"/>
<name>A0A7J6M8S6_PEROL</name>
<organism evidence="2 3">
    <name type="scientific">Perkinsus olseni</name>
    <name type="common">Perkinsus atlanticus</name>
    <dbReference type="NCBI Taxonomy" id="32597"/>
    <lineage>
        <taxon>Eukaryota</taxon>
        <taxon>Sar</taxon>
        <taxon>Alveolata</taxon>
        <taxon>Perkinsozoa</taxon>
        <taxon>Perkinsea</taxon>
        <taxon>Perkinsida</taxon>
        <taxon>Perkinsidae</taxon>
        <taxon>Perkinsus</taxon>
    </lineage>
</organism>
<feature type="transmembrane region" description="Helical" evidence="1">
    <location>
        <begin position="453"/>
        <end position="475"/>
    </location>
</feature>
<proteinExistence type="predicted"/>
<feature type="transmembrane region" description="Helical" evidence="1">
    <location>
        <begin position="509"/>
        <end position="529"/>
    </location>
</feature>
<evidence type="ECO:0000256" key="1">
    <source>
        <dbReference type="SAM" id="Phobius"/>
    </source>
</evidence>
<evidence type="ECO:0000313" key="3">
    <source>
        <dbReference type="Proteomes" id="UP000572268"/>
    </source>
</evidence>
<keyword evidence="1" id="KW-0812">Transmembrane</keyword>
<keyword evidence="1" id="KW-0472">Membrane</keyword>
<protein>
    <submittedName>
        <fullName evidence="2">Uncharacterized protein</fullName>
    </submittedName>
</protein>
<keyword evidence="1" id="KW-1133">Transmembrane helix</keyword>
<dbReference type="EMBL" id="JABANN010000170">
    <property type="protein sequence ID" value="KAF4667968.1"/>
    <property type="molecule type" value="Genomic_DNA"/>
</dbReference>
<gene>
    <name evidence="2" type="ORF">FOL46_002244</name>
</gene>
<feature type="transmembrane region" description="Helical" evidence="1">
    <location>
        <begin position="715"/>
        <end position="739"/>
    </location>
</feature>